<feature type="transmembrane region" description="Helical" evidence="1">
    <location>
        <begin position="62"/>
        <end position="86"/>
    </location>
</feature>
<feature type="transmembrane region" description="Helical" evidence="1">
    <location>
        <begin position="92"/>
        <end position="110"/>
    </location>
</feature>
<sequence length="147" mass="15585">MKNNSKPPTPNLKPGGTEGGDTLFLAGGGLTLCGVGLYLLLDSVRVVTGDYGALSGLMNRRGGMGNTTSMGIIFVPFLIGATVLFYDAAKKWAWWLATAGLGIIVIEIFSRIRFVLNMKTTHLLLIFLMIAAGAGLLAKAYRTSKSS</sequence>
<comment type="caution">
    <text evidence="2">The sequence shown here is derived from an EMBL/GenBank/DDBJ whole genome shotgun (WGS) entry which is preliminary data.</text>
</comment>
<keyword evidence="1" id="KW-0472">Membrane</keyword>
<protein>
    <submittedName>
        <fullName evidence="2">Uncharacterized protein</fullName>
    </submittedName>
</protein>
<dbReference type="AlphaFoldDB" id="A0A918TD62"/>
<keyword evidence="1" id="KW-1133">Transmembrane helix</keyword>
<keyword evidence="3" id="KW-1185">Reference proteome</keyword>
<organism evidence="2 3">
    <name type="scientific">Roseibacillus persicicus</name>
    <dbReference type="NCBI Taxonomy" id="454148"/>
    <lineage>
        <taxon>Bacteria</taxon>
        <taxon>Pseudomonadati</taxon>
        <taxon>Verrucomicrobiota</taxon>
        <taxon>Verrucomicrobiia</taxon>
        <taxon>Verrucomicrobiales</taxon>
        <taxon>Verrucomicrobiaceae</taxon>
        <taxon>Roseibacillus</taxon>
    </lineage>
</organism>
<accession>A0A918TD62</accession>
<feature type="transmembrane region" description="Helical" evidence="1">
    <location>
        <begin position="22"/>
        <end position="41"/>
    </location>
</feature>
<proteinExistence type="predicted"/>
<evidence type="ECO:0000313" key="3">
    <source>
        <dbReference type="Proteomes" id="UP000644507"/>
    </source>
</evidence>
<name>A0A918TD62_9BACT</name>
<dbReference type="EMBL" id="BMXI01000001">
    <property type="protein sequence ID" value="GHC42564.1"/>
    <property type="molecule type" value="Genomic_DNA"/>
</dbReference>
<gene>
    <name evidence="2" type="ORF">GCM10007100_04500</name>
</gene>
<reference evidence="2" key="2">
    <citation type="submission" date="2020-09" db="EMBL/GenBank/DDBJ databases">
        <authorList>
            <person name="Sun Q."/>
            <person name="Kim S."/>
        </authorList>
    </citation>
    <scope>NUCLEOTIDE SEQUENCE</scope>
    <source>
        <strain evidence="2">KCTC 12988</strain>
    </source>
</reference>
<keyword evidence="1" id="KW-0812">Transmembrane</keyword>
<reference evidence="2" key="1">
    <citation type="journal article" date="2014" name="Int. J. Syst. Evol. Microbiol.">
        <title>Complete genome sequence of Corynebacterium casei LMG S-19264T (=DSM 44701T), isolated from a smear-ripened cheese.</title>
        <authorList>
            <consortium name="US DOE Joint Genome Institute (JGI-PGF)"/>
            <person name="Walter F."/>
            <person name="Albersmeier A."/>
            <person name="Kalinowski J."/>
            <person name="Ruckert C."/>
        </authorList>
    </citation>
    <scope>NUCLEOTIDE SEQUENCE</scope>
    <source>
        <strain evidence="2">KCTC 12988</strain>
    </source>
</reference>
<evidence type="ECO:0000313" key="2">
    <source>
        <dbReference type="EMBL" id="GHC42564.1"/>
    </source>
</evidence>
<dbReference type="RefSeq" id="WP_189566938.1">
    <property type="nucleotide sequence ID" value="NZ_BMXI01000001.1"/>
</dbReference>
<feature type="transmembrane region" description="Helical" evidence="1">
    <location>
        <begin position="122"/>
        <end position="141"/>
    </location>
</feature>
<dbReference type="Proteomes" id="UP000644507">
    <property type="component" value="Unassembled WGS sequence"/>
</dbReference>
<evidence type="ECO:0000256" key="1">
    <source>
        <dbReference type="SAM" id="Phobius"/>
    </source>
</evidence>